<dbReference type="Proteomes" id="UP000076871">
    <property type="component" value="Unassembled WGS sequence"/>
</dbReference>
<feature type="compositionally biased region" description="Basic and acidic residues" evidence="1">
    <location>
        <begin position="33"/>
        <end position="55"/>
    </location>
</feature>
<dbReference type="AlphaFoldDB" id="A0A165FT86"/>
<sequence>MDVAALLVEEVDEDADSRRGTSIDMGATWTVIKRSEHQSSSRPADRGRARTKREETGEDPEGG</sequence>
<evidence type="ECO:0000256" key="1">
    <source>
        <dbReference type="SAM" id="MobiDB-lite"/>
    </source>
</evidence>
<keyword evidence="3" id="KW-1185">Reference proteome</keyword>
<feature type="region of interest" description="Disordered" evidence="1">
    <location>
        <begin position="30"/>
        <end position="63"/>
    </location>
</feature>
<accession>A0A165FT86</accession>
<dbReference type="RefSeq" id="XP_040767119.1">
    <property type="nucleotide sequence ID" value="XM_040908352.1"/>
</dbReference>
<dbReference type="InParanoid" id="A0A165FT86"/>
<reference evidence="2 3" key="1">
    <citation type="journal article" date="2016" name="Mol. Biol. Evol.">
        <title>Comparative Genomics of Early-Diverging Mushroom-Forming Fungi Provides Insights into the Origins of Lignocellulose Decay Capabilities.</title>
        <authorList>
            <person name="Nagy L.G."/>
            <person name="Riley R."/>
            <person name="Tritt A."/>
            <person name="Adam C."/>
            <person name="Daum C."/>
            <person name="Floudas D."/>
            <person name="Sun H."/>
            <person name="Yadav J.S."/>
            <person name="Pangilinan J."/>
            <person name="Larsson K.H."/>
            <person name="Matsuura K."/>
            <person name="Barry K."/>
            <person name="Labutti K."/>
            <person name="Kuo R."/>
            <person name="Ohm R.A."/>
            <person name="Bhattacharya S.S."/>
            <person name="Shirouzu T."/>
            <person name="Yoshinaga Y."/>
            <person name="Martin F.M."/>
            <person name="Grigoriev I.V."/>
            <person name="Hibbett D.S."/>
        </authorList>
    </citation>
    <scope>NUCLEOTIDE SEQUENCE [LARGE SCALE GENOMIC DNA]</scope>
    <source>
        <strain evidence="2 3">93-53</strain>
    </source>
</reference>
<dbReference type="EMBL" id="KV427612">
    <property type="protein sequence ID" value="KZT09379.1"/>
    <property type="molecule type" value="Genomic_DNA"/>
</dbReference>
<gene>
    <name evidence="2" type="ORF">LAESUDRAFT_723137</name>
</gene>
<name>A0A165FT86_9APHY</name>
<organism evidence="2 3">
    <name type="scientific">Laetiporus sulphureus 93-53</name>
    <dbReference type="NCBI Taxonomy" id="1314785"/>
    <lineage>
        <taxon>Eukaryota</taxon>
        <taxon>Fungi</taxon>
        <taxon>Dikarya</taxon>
        <taxon>Basidiomycota</taxon>
        <taxon>Agaricomycotina</taxon>
        <taxon>Agaricomycetes</taxon>
        <taxon>Polyporales</taxon>
        <taxon>Laetiporus</taxon>
    </lineage>
</organism>
<proteinExistence type="predicted"/>
<protein>
    <submittedName>
        <fullName evidence="2">Uncharacterized protein</fullName>
    </submittedName>
</protein>
<dbReference type="GeneID" id="63825381"/>
<evidence type="ECO:0000313" key="3">
    <source>
        <dbReference type="Proteomes" id="UP000076871"/>
    </source>
</evidence>
<evidence type="ECO:0000313" key="2">
    <source>
        <dbReference type="EMBL" id="KZT09379.1"/>
    </source>
</evidence>